<evidence type="ECO:0000313" key="6">
    <source>
        <dbReference type="Proteomes" id="UP000011223"/>
    </source>
</evidence>
<dbReference type="Gene3D" id="1.10.260.40">
    <property type="entry name" value="lambda repressor-like DNA-binding domains"/>
    <property type="match status" value="1"/>
</dbReference>
<feature type="domain" description="HTH lacI-type" evidence="4">
    <location>
        <begin position="5"/>
        <end position="59"/>
    </location>
</feature>
<organism evidence="5 6">
    <name type="scientific">Grimontia indica</name>
    <dbReference type="NCBI Taxonomy" id="1056512"/>
    <lineage>
        <taxon>Bacteria</taxon>
        <taxon>Pseudomonadati</taxon>
        <taxon>Pseudomonadota</taxon>
        <taxon>Gammaproteobacteria</taxon>
        <taxon>Vibrionales</taxon>
        <taxon>Vibrionaceae</taxon>
        <taxon>Grimontia</taxon>
    </lineage>
</organism>
<dbReference type="Pfam" id="PF00356">
    <property type="entry name" value="LacI"/>
    <property type="match status" value="1"/>
</dbReference>
<dbReference type="CDD" id="cd01542">
    <property type="entry name" value="PBP1_TreR-like"/>
    <property type="match status" value="1"/>
</dbReference>
<evidence type="ECO:0000256" key="3">
    <source>
        <dbReference type="ARBA" id="ARBA00023163"/>
    </source>
</evidence>
<dbReference type="InterPro" id="IPR012771">
    <property type="entry name" value="Trehalos_R_gpbac"/>
</dbReference>
<dbReference type="AlphaFoldDB" id="R1GTL4"/>
<dbReference type="InterPro" id="IPR010982">
    <property type="entry name" value="Lambda_DNA-bd_dom_sf"/>
</dbReference>
<dbReference type="GO" id="GO:0003700">
    <property type="term" value="F:DNA-binding transcription factor activity"/>
    <property type="evidence" value="ECO:0007669"/>
    <property type="project" value="TreeGrafter"/>
</dbReference>
<dbReference type="PANTHER" id="PTHR30146">
    <property type="entry name" value="LACI-RELATED TRANSCRIPTIONAL REPRESSOR"/>
    <property type="match status" value="1"/>
</dbReference>
<evidence type="ECO:0000256" key="2">
    <source>
        <dbReference type="ARBA" id="ARBA00023125"/>
    </source>
</evidence>
<dbReference type="RefSeq" id="WP_002538676.1">
    <property type="nucleotide sequence ID" value="NZ_ANFM02000018.1"/>
</dbReference>
<dbReference type="SUPFAM" id="SSF53822">
    <property type="entry name" value="Periplasmic binding protein-like I"/>
    <property type="match status" value="1"/>
</dbReference>
<dbReference type="Proteomes" id="UP000011223">
    <property type="component" value="Unassembled WGS sequence"/>
</dbReference>
<dbReference type="Gene3D" id="3.40.50.2300">
    <property type="match status" value="2"/>
</dbReference>
<sequence>MTKKLTILDIAKLAGVGKSTVSRVLNNDSRVKDETRDLVQSVIAQHGFSPSKSAQSMRAGRSRLIGVIVAKLDSSAENAAVSGILSTLYAQGYDAAIMESQFDAALTAEHIEVLKRRNADGIIMFGFSDFDVDQLSPFEERCVVMAVDTDRFSSVSYDNRGAVEQLMTHFYDEGLRYISYLGVSPKDLTTGKARLDSYLCFCHSHGLDPVWNTAEVTLDSGYQNTDALIRRETQAVVCASDTLALAVGKRLQDIGRSDIRLGGIGNHQLLRFVFPQSISVDLGYRQAGEAAAKQLLTQLENPKKANSYHFLQPSRLLLTDND</sequence>
<comment type="caution">
    <text evidence="5">The sequence shown here is derived from an EMBL/GenBank/DDBJ whole genome shotgun (WGS) entry which is preliminary data.</text>
</comment>
<dbReference type="Pfam" id="PF13377">
    <property type="entry name" value="Peripla_BP_3"/>
    <property type="match status" value="1"/>
</dbReference>
<reference evidence="5 6" key="1">
    <citation type="journal article" date="2014" name="PLoS ONE">
        <title>Grimontia indica AK16(T), sp. nov., Isolated from a Seawater Sample Reports the Presence of Pathogenic Genes Similar to Vibrio Genus.</title>
        <authorList>
            <person name="Singh A."/>
            <person name="Vaidya B."/>
            <person name="Khatri I."/>
            <person name="Srinivas T.N."/>
            <person name="Subramanian S."/>
            <person name="Korpole S."/>
            <person name="Pinnaka A.K."/>
        </authorList>
    </citation>
    <scope>NUCLEOTIDE SEQUENCE [LARGE SCALE GENOMIC DNA]</scope>
    <source>
        <strain evidence="5 6">AK16</strain>
    </source>
</reference>
<keyword evidence="6" id="KW-1185">Reference proteome</keyword>
<dbReference type="SUPFAM" id="SSF47413">
    <property type="entry name" value="lambda repressor-like DNA-binding domains"/>
    <property type="match status" value="1"/>
</dbReference>
<dbReference type="PRINTS" id="PR00036">
    <property type="entry name" value="HTHLACI"/>
</dbReference>
<dbReference type="PANTHER" id="PTHR30146:SF146">
    <property type="entry name" value="HTH-TYPE TRANSCRIPTIONAL REGULATOR TRER"/>
    <property type="match status" value="1"/>
</dbReference>
<protein>
    <submittedName>
        <fullName evidence="5">Trehalose operon transcriptional repressor</fullName>
    </submittedName>
</protein>
<dbReference type="SMART" id="SM00354">
    <property type="entry name" value="HTH_LACI"/>
    <property type="match status" value="1"/>
</dbReference>
<gene>
    <name evidence="5" type="ORF">D515_01327</name>
</gene>
<keyword evidence="1" id="KW-0805">Transcription regulation</keyword>
<evidence type="ECO:0000259" key="4">
    <source>
        <dbReference type="PROSITE" id="PS50932"/>
    </source>
</evidence>
<dbReference type="CDD" id="cd01392">
    <property type="entry name" value="HTH_LacI"/>
    <property type="match status" value="1"/>
</dbReference>
<dbReference type="GO" id="GO:0045892">
    <property type="term" value="P:negative regulation of DNA-templated transcription"/>
    <property type="evidence" value="ECO:0007669"/>
    <property type="project" value="InterPro"/>
</dbReference>
<accession>R1GTL4</accession>
<dbReference type="InterPro" id="IPR046335">
    <property type="entry name" value="LacI/GalR-like_sensor"/>
</dbReference>
<dbReference type="PROSITE" id="PS50932">
    <property type="entry name" value="HTH_LACI_2"/>
    <property type="match status" value="1"/>
</dbReference>
<dbReference type="GO" id="GO:0005991">
    <property type="term" value="P:trehalose metabolic process"/>
    <property type="evidence" value="ECO:0007669"/>
    <property type="project" value="InterPro"/>
</dbReference>
<dbReference type="eggNOG" id="COG1609">
    <property type="taxonomic scope" value="Bacteria"/>
</dbReference>
<dbReference type="InterPro" id="IPR000843">
    <property type="entry name" value="HTH_LacI"/>
</dbReference>
<name>R1GTL4_9GAMM</name>
<proteinExistence type="predicted"/>
<keyword evidence="2" id="KW-0238">DNA-binding</keyword>
<dbReference type="NCBIfam" id="TIGR02405">
    <property type="entry name" value="trehalos_R_Ecol"/>
    <property type="match status" value="1"/>
</dbReference>
<dbReference type="GO" id="GO:0000976">
    <property type="term" value="F:transcription cis-regulatory region binding"/>
    <property type="evidence" value="ECO:0007669"/>
    <property type="project" value="TreeGrafter"/>
</dbReference>
<dbReference type="PROSITE" id="PS00356">
    <property type="entry name" value="HTH_LACI_1"/>
    <property type="match status" value="1"/>
</dbReference>
<dbReference type="InterPro" id="IPR028082">
    <property type="entry name" value="Peripla_BP_I"/>
</dbReference>
<evidence type="ECO:0000256" key="1">
    <source>
        <dbReference type="ARBA" id="ARBA00023015"/>
    </source>
</evidence>
<evidence type="ECO:0000313" key="5">
    <source>
        <dbReference type="EMBL" id="EOD79533.1"/>
    </source>
</evidence>
<keyword evidence="3" id="KW-0804">Transcription</keyword>
<dbReference type="EMBL" id="ANFM02000018">
    <property type="protein sequence ID" value="EOD79533.1"/>
    <property type="molecule type" value="Genomic_DNA"/>
</dbReference>